<dbReference type="SUPFAM" id="SSF111369">
    <property type="entry name" value="HlyD-like secretion proteins"/>
    <property type="match status" value="1"/>
</dbReference>
<comment type="similarity">
    <text evidence="1">Belongs to the membrane fusion protein (MFP) (TC 8.A.1) family.</text>
</comment>
<dbReference type="EMBL" id="SNZA01000001">
    <property type="protein sequence ID" value="TDR14669.1"/>
    <property type="molecule type" value="Genomic_DNA"/>
</dbReference>
<keyword evidence="3" id="KW-1185">Reference proteome</keyword>
<dbReference type="PANTHER" id="PTHR30469">
    <property type="entry name" value="MULTIDRUG RESISTANCE PROTEIN MDTA"/>
    <property type="match status" value="1"/>
</dbReference>
<name>A0A4R6X9F2_9GAMM</name>
<dbReference type="Proteomes" id="UP000295729">
    <property type="component" value="Unassembled WGS sequence"/>
</dbReference>
<dbReference type="Gene3D" id="2.40.30.170">
    <property type="match status" value="1"/>
</dbReference>
<dbReference type="OrthoDB" id="9778796at2"/>
<reference evidence="2 3" key="1">
    <citation type="submission" date="2019-03" db="EMBL/GenBank/DDBJ databases">
        <title>Genomic Encyclopedia of Type Strains, Phase IV (KMG-IV): sequencing the most valuable type-strain genomes for metagenomic binning, comparative biology and taxonomic classification.</title>
        <authorList>
            <person name="Goeker M."/>
        </authorList>
    </citation>
    <scope>NUCLEOTIDE SEQUENCE [LARGE SCALE GENOMIC DNA]</scope>
    <source>
        <strain evidence="2 3">DSM 5604</strain>
    </source>
</reference>
<evidence type="ECO:0000313" key="2">
    <source>
        <dbReference type="EMBL" id="TDR14669.1"/>
    </source>
</evidence>
<protein>
    <submittedName>
        <fullName evidence="2">RND family efflux transporter MFP subunit</fullName>
    </submittedName>
</protein>
<dbReference type="Gene3D" id="2.40.50.100">
    <property type="match status" value="1"/>
</dbReference>
<dbReference type="NCBIfam" id="TIGR01730">
    <property type="entry name" value="RND_mfp"/>
    <property type="match status" value="1"/>
</dbReference>
<evidence type="ECO:0000256" key="1">
    <source>
        <dbReference type="ARBA" id="ARBA00009477"/>
    </source>
</evidence>
<dbReference type="RefSeq" id="WP_133559327.1">
    <property type="nucleotide sequence ID" value="NZ_SNZA01000001.1"/>
</dbReference>
<sequence>MFDLNKLYLVFFTLFIIHESIAETERSSSDFLNNKVVSDATARGVILARNEAILASNVNAQVLEMPYFEGDFFNKGDLLVQFDCRKPYADMKSAIATEKLKQQKLMANQELFKYDSISTYEVEVSKAELVIAQAEKEALQSYLAGCKVLAPFDGRVRERMVNKFEMVAANEPLISIIDDSHLEVALILPSRWLQWLKVGQAFEFSIDELKQSHSAEVVRVSPTVDPASRTVKVMAKIKEGEASKHGILSGMSGVASFRTKTNGDEDGG</sequence>
<dbReference type="GO" id="GO:0015562">
    <property type="term" value="F:efflux transmembrane transporter activity"/>
    <property type="evidence" value="ECO:0007669"/>
    <property type="project" value="TreeGrafter"/>
</dbReference>
<dbReference type="GO" id="GO:1990281">
    <property type="term" value="C:efflux pump complex"/>
    <property type="evidence" value="ECO:0007669"/>
    <property type="project" value="TreeGrafter"/>
</dbReference>
<organism evidence="2 3">
    <name type="scientific">Marinomonas communis</name>
    <dbReference type="NCBI Taxonomy" id="28254"/>
    <lineage>
        <taxon>Bacteria</taxon>
        <taxon>Pseudomonadati</taxon>
        <taxon>Pseudomonadota</taxon>
        <taxon>Gammaproteobacteria</taxon>
        <taxon>Oceanospirillales</taxon>
        <taxon>Oceanospirillaceae</taxon>
        <taxon>Marinomonas</taxon>
    </lineage>
</organism>
<gene>
    <name evidence="2" type="ORF">C8D85_0003</name>
</gene>
<dbReference type="Gene3D" id="1.10.287.470">
    <property type="entry name" value="Helix hairpin bin"/>
    <property type="match status" value="1"/>
</dbReference>
<proteinExistence type="inferred from homology"/>
<dbReference type="AlphaFoldDB" id="A0A4R6X9F2"/>
<evidence type="ECO:0000313" key="3">
    <source>
        <dbReference type="Proteomes" id="UP000295729"/>
    </source>
</evidence>
<dbReference type="InterPro" id="IPR006143">
    <property type="entry name" value="RND_pump_MFP"/>
</dbReference>
<accession>A0A4R6X9F2</accession>
<comment type="caution">
    <text evidence="2">The sequence shown here is derived from an EMBL/GenBank/DDBJ whole genome shotgun (WGS) entry which is preliminary data.</text>
</comment>